<gene>
    <name evidence="2" type="ORF">SBF1_4150005</name>
</gene>
<evidence type="ECO:0000256" key="1">
    <source>
        <dbReference type="SAM" id="MobiDB-lite"/>
    </source>
</evidence>
<dbReference type="EMBL" id="OMOF01000352">
    <property type="protein sequence ID" value="SPF48557.1"/>
    <property type="molecule type" value="Genomic_DNA"/>
</dbReference>
<protein>
    <submittedName>
        <fullName evidence="2">Uncharacterized protein</fullName>
    </submittedName>
</protein>
<evidence type="ECO:0000313" key="3">
    <source>
        <dbReference type="Proteomes" id="UP000238916"/>
    </source>
</evidence>
<feature type="region of interest" description="Disordered" evidence="1">
    <location>
        <begin position="1"/>
        <end position="54"/>
    </location>
</feature>
<accession>A0A2U3L9G1</accession>
<organism evidence="2 3">
    <name type="scientific">Candidatus Desulfosporosinus infrequens</name>
    <dbReference type="NCBI Taxonomy" id="2043169"/>
    <lineage>
        <taxon>Bacteria</taxon>
        <taxon>Bacillati</taxon>
        <taxon>Bacillota</taxon>
        <taxon>Clostridia</taxon>
        <taxon>Eubacteriales</taxon>
        <taxon>Desulfitobacteriaceae</taxon>
        <taxon>Desulfosporosinus</taxon>
    </lineage>
</organism>
<proteinExistence type="predicted"/>
<evidence type="ECO:0000313" key="2">
    <source>
        <dbReference type="EMBL" id="SPF48557.1"/>
    </source>
</evidence>
<dbReference type="Proteomes" id="UP000238916">
    <property type="component" value="Unassembled WGS sequence"/>
</dbReference>
<name>A0A2U3L9G1_9FIRM</name>
<feature type="compositionally biased region" description="Acidic residues" evidence="1">
    <location>
        <begin position="1"/>
        <end position="10"/>
    </location>
</feature>
<sequence length="263" mass="29210">MPPEMPEDTLDNPGVYVLDDQEQKTPPPHTSYCPSVSIPMQPKKDNPFQKKPLNPFAKDISEERLISGKTRQKVVPFVKPIQFPDNIVVIFGTKRYVGVTTVAANLTPSGGLLINLGRGEQPVNWPEHFTVWPVSGDRRVNEIVAMAETFDQVTVDLGLYTEDCLDVLKAAQKVIYVTDNQPNTLGASLQQTEALPTDKMILAINKAMPSGLSPGLLSAQLGMQIGIMIPFDSSYDDHFGLSLPRKPWEIVRHLIKDREEAYS</sequence>
<reference evidence="3" key="1">
    <citation type="submission" date="2018-02" db="EMBL/GenBank/DDBJ databases">
        <authorList>
            <person name="Hausmann B."/>
        </authorList>
    </citation>
    <scope>NUCLEOTIDE SEQUENCE [LARGE SCALE GENOMIC DNA]</scope>
    <source>
        <strain evidence="3">Peat soil MAG SbF1</strain>
    </source>
</reference>
<dbReference type="AlphaFoldDB" id="A0A2U3L9G1"/>